<protein>
    <recommendedName>
        <fullName evidence="4">Secreted protein</fullName>
    </recommendedName>
</protein>
<gene>
    <name evidence="2" type="ORF">EJ03DRAFT_329026</name>
</gene>
<evidence type="ECO:0008006" key="4">
    <source>
        <dbReference type="Google" id="ProtNLM"/>
    </source>
</evidence>
<keyword evidence="3" id="KW-1185">Reference proteome</keyword>
<accession>A0A6G1L440</accession>
<keyword evidence="1" id="KW-0732">Signal</keyword>
<proteinExistence type="predicted"/>
<dbReference type="OrthoDB" id="10485566at2759"/>
<sequence>MHLLALLLAITATTTAQMHNTYCHKADWPGPDTCLSTVAPNCSQECKGVVSPDSIEGATPWRPSWLADVEVDTSATRAVILLGRILRVVTVIAGS</sequence>
<dbReference type="EMBL" id="ML995853">
    <property type="protein sequence ID" value="KAF2767693.1"/>
    <property type="molecule type" value="Genomic_DNA"/>
</dbReference>
<reference evidence="2" key="1">
    <citation type="journal article" date="2020" name="Stud. Mycol.">
        <title>101 Dothideomycetes genomes: a test case for predicting lifestyles and emergence of pathogens.</title>
        <authorList>
            <person name="Haridas S."/>
            <person name="Albert R."/>
            <person name="Binder M."/>
            <person name="Bloem J."/>
            <person name="Labutti K."/>
            <person name="Salamov A."/>
            <person name="Andreopoulos B."/>
            <person name="Baker S."/>
            <person name="Barry K."/>
            <person name="Bills G."/>
            <person name="Bluhm B."/>
            <person name="Cannon C."/>
            <person name="Castanera R."/>
            <person name="Culley D."/>
            <person name="Daum C."/>
            <person name="Ezra D."/>
            <person name="Gonzalez J."/>
            <person name="Henrissat B."/>
            <person name="Kuo A."/>
            <person name="Liang C."/>
            <person name="Lipzen A."/>
            <person name="Lutzoni F."/>
            <person name="Magnuson J."/>
            <person name="Mondo S."/>
            <person name="Nolan M."/>
            <person name="Ohm R."/>
            <person name="Pangilinan J."/>
            <person name="Park H.-J."/>
            <person name="Ramirez L."/>
            <person name="Alfaro M."/>
            <person name="Sun H."/>
            <person name="Tritt A."/>
            <person name="Yoshinaga Y."/>
            <person name="Zwiers L.-H."/>
            <person name="Turgeon B."/>
            <person name="Goodwin S."/>
            <person name="Spatafora J."/>
            <person name="Crous P."/>
            <person name="Grigoriev I."/>
        </authorList>
    </citation>
    <scope>NUCLEOTIDE SEQUENCE</scope>
    <source>
        <strain evidence="2">CBS 116005</strain>
    </source>
</reference>
<dbReference type="Proteomes" id="UP000799436">
    <property type="component" value="Unassembled WGS sequence"/>
</dbReference>
<feature type="signal peptide" evidence="1">
    <location>
        <begin position="1"/>
        <end position="16"/>
    </location>
</feature>
<feature type="chain" id="PRO_5026311206" description="Secreted protein" evidence="1">
    <location>
        <begin position="17"/>
        <end position="95"/>
    </location>
</feature>
<evidence type="ECO:0000313" key="3">
    <source>
        <dbReference type="Proteomes" id="UP000799436"/>
    </source>
</evidence>
<dbReference type="AlphaFoldDB" id="A0A6G1L440"/>
<organism evidence="2 3">
    <name type="scientific">Teratosphaeria nubilosa</name>
    <dbReference type="NCBI Taxonomy" id="161662"/>
    <lineage>
        <taxon>Eukaryota</taxon>
        <taxon>Fungi</taxon>
        <taxon>Dikarya</taxon>
        <taxon>Ascomycota</taxon>
        <taxon>Pezizomycotina</taxon>
        <taxon>Dothideomycetes</taxon>
        <taxon>Dothideomycetidae</taxon>
        <taxon>Mycosphaerellales</taxon>
        <taxon>Teratosphaeriaceae</taxon>
        <taxon>Teratosphaeria</taxon>
    </lineage>
</organism>
<evidence type="ECO:0000313" key="2">
    <source>
        <dbReference type="EMBL" id="KAF2767693.1"/>
    </source>
</evidence>
<evidence type="ECO:0000256" key="1">
    <source>
        <dbReference type="SAM" id="SignalP"/>
    </source>
</evidence>
<name>A0A6G1L440_9PEZI</name>